<dbReference type="EMBL" id="ATLV01024244">
    <property type="status" value="NOT_ANNOTATED_CDS"/>
    <property type="molecule type" value="Genomic_DNA"/>
</dbReference>
<reference evidence="3" key="2">
    <citation type="submission" date="2020-05" db="UniProtKB">
        <authorList>
            <consortium name="EnsemblMetazoa"/>
        </authorList>
    </citation>
    <scope>IDENTIFICATION</scope>
</reference>
<gene>
    <name evidence="2" type="ORF">ZHAS_00019128</name>
</gene>
<proteinExistence type="predicted"/>
<dbReference type="VEuPathDB" id="VectorBase:ASIS009431"/>
<feature type="region of interest" description="Disordered" evidence="1">
    <location>
        <begin position="1"/>
        <end position="23"/>
    </location>
</feature>
<dbReference type="EnsemblMetazoa" id="ASIC019128-RA">
    <property type="protein sequence ID" value="ASIC019128-PA"/>
    <property type="gene ID" value="ASIC019128"/>
</dbReference>
<keyword evidence="4" id="KW-1185">Reference proteome</keyword>
<feature type="region of interest" description="Disordered" evidence="1">
    <location>
        <begin position="239"/>
        <end position="319"/>
    </location>
</feature>
<organism evidence="2">
    <name type="scientific">Anopheles sinensis</name>
    <name type="common">Mosquito</name>
    <dbReference type="NCBI Taxonomy" id="74873"/>
    <lineage>
        <taxon>Eukaryota</taxon>
        <taxon>Metazoa</taxon>
        <taxon>Ecdysozoa</taxon>
        <taxon>Arthropoda</taxon>
        <taxon>Hexapoda</taxon>
        <taxon>Insecta</taxon>
        <taxon>Pterygota</taxon>
        <taxon>Neoptera</taxon>
        <taxon>Endopterygota</taxon>
        <taxon>Diptera</taxon>
        <taxon>Nematocera</taxon>
        <taxon>Culicoidea</taxon>
        <taxon>Culicidae</taxon>
        <taxon>Anophelinae</taxon>
        <taxon>Anopheles</taxon>
    </lineage>
</organism>
<accession>A0A084WLH9</accession>
<feature type="compositionally biased region" description="Polar residues" evidence="1">
    <location>
        <begin position="269"/>
        <end position="278"/>
    </location>
</feature>
<protein>
    <submittedName>
        <fullName evidence="2 3">Uncharacterized protein</fullName>
    </submittedName>
</protein>
<dbReference type="AlphaFoldDB" id="A0A084WLH9"/>
<sequence length="319" mass="31166">MSLVCPETKSGQTEPRGMGQQAEIPRTYVKAPPNKTVRDVPVQYQSTGAITAHGTSTILSSLAAASSPIAGDGTASVYLRGGASSVTSASNITTVGASIGSTATYHYYGGSGTIPRPIDTNHRLSASSAGNSLSLASSAGSSGAAAGKSDKLQKIGQILRLFPGNKTSKATSVSVVAAGGNGVGVSGPRAEGRASTGLSLATGAGIHNHNQHYRSSGVAAVVAAVSSGPAGSLPLATSPLGASPSSSSCSSSSSMTSSSSASLPSSATVQQRLQSGTEPPSAGGPTSLPTTTTTNTGACPSLPVAASVSPSPDPHAHYM</sequence>
<dbReference type="EMBL" id="KE525350">
    <property type="protein sequence ID" value="KFB51073.1"/>
    <property type="molecule type" value="Genomic_DNA"/>
</dbReference>
<dbReference type="Proteomes" id="UP000030765">
    <property type="component" value="Unassembled WGS sequence"/>
</dbReference>
<reference evidence="2 4" key="1">
    <citation type="journal article" date="2014" name="BMC Genomics">
        <title>Genome sequence of Anopheles sinensis provides insight into genetics basis of mosquito competence for malaria parasites.</title>
        <authorList>
            <person name="Zhou D."/>
            <person name="Zhang D."/>
            <person name="Ding G."/>
            <person name="Shi L."/>
            <person name="Hou Q."/>
            <person name="Ye Y."/>
            <person name="Xu Y."/>
            <person name="Zhou H."/>
            <person name="Xiong C."/>
            <person name="Li S."/>
            <person name="Yu J."/>
            <person name="Hong S."/>
            <person name="Yu X."/>
            <person name="Zou P."/>
            <person name="Chen C."/>
            <person name="Chang X."/>
            <person name="Wang W."/>
            <person name="Lv Y."/>
            <person name="Sun Y."/>
            <person name="Ma L."/>
            <person name="Shen B."/>
            <person name="Zhu C."/>
        </authorList>
    </citation>
    <scope>NUCLEOTIDE SEQUENCE [LARGE SCALE GENOMIC DNA]</scope>
</reference>
<evidence type="ECO:0000313" key="4">
    <source>
        <dbReference type="Proteomes" id="UP000030765"/>
    </source>
</evidence>
<evidence type="ECO:0000313" key="2">
    <source>
        <dbReference type="EMBL" id="KFB51073.1"/>
    </source>
</evidence>
<dbReference type="VEuPathDB" id="VectorBase:ASIC019128"/>
<feature type="compositionally biased region" description="Low complexity" evidence="1">
    <location>
        <begin position="279"/>
        <end position="310"/>
    </location>
</feature>
<evidence type="ECO:0000313" key="3">
    <source>
        <dbReference type="EnsemblMetazoa" id="ASIC019128-PA"/>
    </source>
</evidence>
<dbReference type="OrthoDB" id="10038550at2759"/>
<name>A0A084WLH9_ANOSI</name>
<evidence type="ECO:0000256" key="1">
    <source>
        <dbReference type="SAM" id="MobiDB-lite"/>
    </source>
</evidence>
<feature type="compositionally biased region" description="Low complexity" evidence="1">
    <location>
        <begin position="239"/>
        <end position="268"/>
    </location>
</feature>
<dbReference type="STRING" id="74873.A0A084WLH9"/>